<evidence type="ECO:0000259" key="9">
    <source>
        <dbReference type="Pfam" id="PF14683"/>
    </source>
</evidence>
<dbReference type="InterPro" id="IPR011013">
    <property type="entry name" value="Gal_mutarotase_sf_dom"/>
</dbReference>
<dbReference type="CDD" id="cd10317">
    <property type="entry name" value="RGL4_C"/>
    <property type="match status" value="1"/>
</dbReference>
<dbReference type="Gene3D" id="2.60.40.1120">
    <property type="entry name" value="Carboxypeptidase-like, regulatory domain"/>
    <property type="match status" value="1"/>
</dbReference>
<dbReference type="SUPFAM" id="SSF74650">
    <property type="entry name" value="Galactose mutarotase-like"/>
    <property type="match status" value="1"/>
</dbReference>
<dbReference type="OrthoDB" id="2130367at2759"/>
<evidence type="ECO:0000313" key="11">
    <source>
        <dbReference type="Proteomes" id="UP000504604"/>
    </source>
</evidence>
<dbReference type="InterPro" id="IPR051850">
    <property type="entry name" value="Polysacch_Lyase_4"/>
</dbReference>
<dbReference type="InterPro" id="IPR013784">
    <property type="entry name" value="Carb-bd-like_fold"/>
</dbReference>
<comment type="subcellular location">
    <subcellularLocation>
        <location evidence="2">Secreted</location>
    </subcellularLocation>
</comment>
<dbReference type="PANTHER" id="PTHR32018">
    <property type="entry name" value="RHAMNOGALACTURONATE LYASE FAMILY PROTEIN"/>
    <property type="match status" value="1"/>
</dbReference>
<reference evidence="12" key="1">
    <citation type="submission" date="2025-08" db="UniProtKB">
        <authorList>
            <consortium name="RefSeq"/>
        </authorList>
    </citation>
    <scope>IDENTIFICATION</scope>
</reference>
<dbReference type="EC" id="4.2.2.23" evidence="4"/>
<dbReference type="RefSeq" id="XP_020554808.1">
    <property type="nucleotide sequence ID" value="XM_020699149.1"/>
</dbReference>
<evidence type="ECO:0000259" key="10">
    <source>
        <dbReference type="Pfam" id="PF14686"/>
    </source>
</evidence>
<feature type="signal peptide" evidence="8">
    <location>
        <begin position="1"/>
        <end position="32"/>
    </location>
</feature>
<evidence type="ECO:0000256" key="1">
    <source>
        <dbReference type="ARBA" id="ARBA00001324"/>
    </source>
</evidence>
<evidence type="ECO:0000256" key="5">
    <source>
        <dbReference type="ARBA" id="ARBA00022525"/>
    </source>
</evidence>
<name>A0A8M8V6Z2_SESIN</name>
<dbReference type="Pfam" id="PF14686">
    <property type="entry name" value="fn3_3"/>
    <property type="match status" value="1"/>
</dbReference>
<dbReference type="GeneID" id="105178402"/>
<dbReference type="GO" id="GO:0030246">
    <property type="term" value="F:carbohydrate binding"/>
    <property type="evidence" value="ECO:0007669"/>
    <property type="project" value="InterPro"/>
</dbReference>
<dbReference type="GO" id="GO:0102210">
    <property type="term" value="F:rhamnogalacturonan endolyase activity"/>
    <property type="evidence" value="ECO:0007669"/>
    <property type="project" value="UniProtKB-EC"/>
</dbReference>
<evidence type="ECO:0000313" key="12">
    <source>
        <dbReference type="RefSeq" id="XP_020554808.1"/>
    </source>
</evidence>
<dbReference type="PANTHER" id="PTHR32018:SF50">
    <property type="entry name" value="RHAMNOGALACTURONAN ENDOLYASE"/>
    <property type="match status" value="1"/>
</dbReference>
<proteinExistence type="inferred from homology"/>
<dbReference type="InterPro" id="IPR029413">
    <property type="entry name" value="RG-lyase_II"/>
</dbReference>
<dbReference type="Pfam" id="PF14683">
    <property type="entry name" value="CBM-like"/>
    <property type="match status" value="1"/>
</dbReference>
<accession>A0A8M8V6Z2</accession>
<feature type="domain" description="Rhamnogalacturonan lyase" evidence="10">
    <location>
        <begin position="385"/>
        <end position="454"/>
    </location>
</feature>
<dbReference type="InterPro" id="IPR014718">
    <property type="entry name" value="GH-type_carb-bd"/>
</dbReference>
<dbReference type="Gene3D" id="2.70.98.10">
    <property type="match status" value="1"/>
</dbReference>
<dbReference type="AlphaFoldDB" id="A0A8M8V6Z2"/>
<dbReference type="GO" id="GO:0005975">
    <property type="term" value="P:carbohydrate metabolic process"/>
    <property type="evidence" value="ECO:0007669"/>
    <property type="project" value="InterPro"/>
</dbReference>
<comment type="similarity">
    <text evidence="3">Belongs to the polysaccharide lyase 4 family.</text>
</comment>
<evidence type="ECO:0000256" key="7">
    <source>
        <dbReference type="ARBA" id="ARBA00023239"/>
    </source>
</evidence>
<dbReference type="SUPFAM" id="SSF49452">
    <property type="entry name" value="Starch-binding domain-like"/>
    <property type="match status" value="1"/>
</dbReference>
<dbReference type="SUPFAM" id="SSF49785">
    <property type="entry name" value="Galactose-binding domain-like"/>
    <property type="match status" value="1"/>
</dbReference>
<evidence type="ECO:0000256" key="4">
    <source>
        <dbReference type="ARBA" id="ARBA00012437"/>
    </source>
</evidence>
<dbReference type="CDD" id="cd10316">
    <property type="entry name" value="RGL4_M"/>
    <property type="match status" value="1"/>
</dbReference>
<keyword evidence="7" id="KW-0456">Lyase</keyword>
<protein>
    <recommendedName>
        <fullName evidence="4">rhamnogalacturonan endolyase</fullName>
        <ecNumber evidence="4">4.2.2.23</ecNumber>
    </recommendedName>
</protein>
<keyword evidence="11" id="KW-1185">Reference proteome</keyword>
<dbReference type="CDD" id="cd10320">
    <property type="entry name" value="RGL4_N"/>
    <property type="match status" value="1"/>
</dbReference>
<dbReference type="InterPro" id="IPR008979">
    <property type="entry name" value="Galactose-bd-like_sf"/>
</dbReference>
<evidence type="ECO:0000256" key="6">
    <source>
        <dbReference type="ARBA" id="ARBA00022729"/>
    </source>
</evidence>
<keyword evidence="6 8" id="KW-0732">Signal</keyword>
<keyword evidence="5" id="KW-0964">Secreted</keyword>
<dbReference type="Pfam" id="PF06045">
    <property type="entry name" value="Rhamnogal_lyase"/>
    <property type="match status" value="1"/>
</dbReference>
<dbReference type="GO" id="GO:0005576">
    <property type="term" value="C:extracellular region"/>
    <property type="evidence" value="ECO:0007669"/>
    <property type="project" value="UniProtKB-SubCell"/>
</dbReference>
<dbReference type="InterPro" id="IPR010325">
    <property type="entry name" value="Rhamnogal_lyase"/>
</dbReference>
<sequence>MPMVVGRGRRWSDLIIWWVGVVLQLLFLLSNAQNLQGREGLSEDKIQADLPSAGVQLLEQDKQIVMCNGIVSITLTVPGGAVTNITYKDSGNLLETKDTKEYNRGLEGTSYKIIVQNENQTEISFTRTWKVGSSDAPLNVDKRFVMLRNSPGFYSYAVLERLKGWPAFNIEEGRIVFKLQENKFHYMAMSDDRQRFMPMPKDRLTGETLDYKEAVLLTNPTNPEFKGEVDDKYLYSCDNKDNQVHGWVSSDPPVGFWIITPSNEFRTGGPIKQDLTSHVGPYVLAMFISRHYAGDDIDLKFQTEEYWKKVFGPVFIYLNFDATAKSHPSVLWNDAKQRMQKEVASWPYRFPFSKDYVKSNQRGAVSGQLLVDDWFINKQPVPGASAFVGLAPLGVAGSWQLESKGYQFWTKTDQNGKFLIQDVIPGTYSLFAWIPGTLGDYKYAYDITISQGTVVEARNMIFKAPREGETLWEIGIPDRSAAEFFIPNPSPKFKIHKYRVEVEKFRQYGLWTRYEDLYPQEDLIFKVGISNYKKDWFFAHVTRKATNDEYVPTTWKILFDLKNINKGANYTLQLALASANRAELQVRFNDPKTLPHFTTGPIGKDNTLARHGIHGVYHFYSIGIAGSWLATGMNTIFLTQASSRGLFREVMYDYIRFEGPI</sequence>
<evidence type="ECO:0000256" key="2">
    <source>
        <dbReference type="ARBA" id="ARBA00004613"/>
    </source>
</evidence>
<feature type="chain" id="PRO_5035434813" description="rhamnogalacturonan endolyase" evidence="8">
    <location>
        <begin position="33"/>
        <end position="661"/>
    </location>
</feature>
<gene>
    <name evidence="12" type="primary">LOC105178402</name>
</gene>
<organism evidence="11 12">
    <name type="scientific">Sesamum indicum</name>
    <name type="common">Oriental sesame</name>
    <name type="synonym">Sesamum orientale</name>
    <dbReference type="NCBI Taxonomy" id="4182"/>
    <lineage>
        <taxon>Eukaryota</taxon>
        <taxon>Viridiplantae</taxon>
        <taxon>Streptophyta</taxon>
        <taxon>Embryophyta</taxon>
        <taxon>Tracheophyta</taxon>
        <taxon>Spermatophyta</taxon>
        <taxon>Magnoliopsida</taxon>
        <taxon>eudicotyledons</taxon>
        <taxon>Gunneridae</taxon>
        <taxon>Pentapetalae</taxon>
        <taxon>asterids</taxon>
        <taxon>lamiids</taxon>
        <taxon>Lamiales</taxon>
        <taxon>Pedaliaceae</taxon>
        <taxon>Sesamum</taxon>
    </lineage>
</organism>
<dbReference type="Gene3D" id="2.60.120.260">
    <property type="entry name" value="Galactose-binding domain-like"/>
    <property type="match status" value="1"/>
</dbReference>
<comment type="catalytic activity">
    <reaction evidence="1">
        <text>Endotype eliminative cleavage of L-alpha-rhamnopyranosyl-(1-&gt;4)-alpha-D-galactopyranosyluronic acid bonds of rhamnogalacturonan I domains in ramified hairy regions of pectin leaving L-rhamnopyranose at the reducing end and 4-deoxy-4,5-unsaturated D-galactopyranosyluronic acid at the non-reducing end.</text>
        <dbReference type="EC" id="4.2.2.23"/>
    </reaction>
</comment>
<dbReference type="Proteomes" id="UP000504604">
    <property type="component" value="Linkage group LG15"/>
</dbReference>
<feature type="domain" description="Rhamnogalacturonan lyase" evidence="9">
    <location>
        <begin position="470"/>
        <end position="657"/>
    </location>
</feature>
<evidence type="ECO:0000256" key="8">
    <source>
        <dbReference type="SAM" id="SignalP"/>
    </source>
</evidence>
<dbReference type="KEGG" id="sind:105178402"/>
<evidence type="ECO:0000256" key="3">
    <source>
        <dbReference type="ARBA" id="ARBA00010418"/>
    </source>
</evidence>
<dbReference type="InterPro" id="IPR029411">
    <property type="entry name" value="RG-lyase_III"/>
</dbReference>